<evidence type="ECO:0000313" key="4">
    <source>
        <dbReference type="Proteomes" id="UP001204320"/>
    </source>
</evidence>
<evidence type="ECO:0000313" key="3">
    <source>
        <dbReference type="EMBL" id="MCR9036271.1"/>
    </source>
</evidence>
<dbReference type="CDD" id="cd16935">
    <property type="entry name" value="HATPase_AgrC-ComD-like"/>
    <property type="match status" value="1"/>
</dbReference>
<feature type="transmembrane region" description="Helical" evidence="1">
    <location>
        <begin position="24"/>
        <end position="49"/>
    </location>
</feature>
<proteinExistence type="predicted"/>
<evidence type="ECO:0000259" key="2">
    <source>
        <dbReference type="Pfam" id="PF14501"/>
    </source>
</evidence>
<comment type="caution">
    <text evidence="3">The sequence shown here is derived from an EMBL/GenBank/DDBJ whole genome shotgun (WGS) entry which is preliminary data.</text>
</comment>
<protein>
    <submittedName>
        <fullName evidence="3">ATP-binding protein</fullName>
    </submittedName>
</protein>
<name>A0ABT1Z7T5_9ACTN</name>
<evidence type="ECO:0000256" key="1">
    <source>
        <dbReference type="SAM" id="Phobius"/>
    </source>
</evidence>
<dbReference type="GO" id="GO:0005524">
    <property type="term" value="F:ATP binding"/>
    <property type="evidence" value="ECO:0007669"/>
    <property type="project" value="UniProtKB-KW"/>
</dbReference>
<gene>
    <name evidence="3" type="ORF">NVS32_04830</name>
</gene>
<keyword evidence="1" id="KW-1133">Transmembrane helix</keyword>
<keyword evidence="3" id="KW-0067">ATP-binding</keyword>
<dbReference type="Pfam" id="PF14501">
    <property type="entry name" value="HATPase_c_5"/>
    <property type="match status" value="1"/>
</dbReference>
<reference evidence="3 4" key="1">
    <citation type="submission" date="2022-08" db="EMBL/GenBank/DDBJ databases">
        <title>Tractidigestivibacter montrealensis type strain KD21.</title>
        <authorList>
            <person name="Diop K."/>
            <person name="Richard C."/>
            <person name="Routy B."/>
        </authorList>
    </citation>
    <scope>NUCLEOTIDE SEQUENCE [LARGE SCALE GENOMIC DNA]</scope>
    <source>
        <strain evidence="3 4">KD21</strain>
    </source>
</reference>
<dbReference type="RefSeq" id="WP_258498928.1">
    <property type="nucleotide sequence ID" value="NZ_JANSKA010000003.1"/>
</dbReference>
<keyword evidence="4" id="KW-1185">Reference proteome</keyword>
<dbReference type="InterPro" id="IPR032834">
    <property type="entry name" value="NatK-like_C"/>
</dbReference>
<keyword evidence="1" id="KW-0472">Membrane</keyword>
<accession>A0ABT1Z7T5</accession>
<dbReference type="Gene3D" id="3.30.565.10">
    <property type="entry name" value="Histidine kinase-like ATPase, C-terminal domain"/>
    <property type="match status" value="1"/>
</dbReference>
<organism evidence="3 4">
    <name type="scientific">Tractidigestivibacter montrealensis</name>
    <dbReference type="NCBI Taxonomy" id="2972466"/>
    <lineage>
        <taxon>Bacteria</taxon>
        <taxon>Bacillati</taxon>
        <taxon>Actinomycetota</taxon>
        <taxon>Coriobacteriia</taxon>
        <taxon>Coriobacteriales</taxon>
        <taxon>Atopobiaceae</taxon>
        <taxon>Tractidigestivibacter</taxon>
    </lineage>
</organism>
<keyword evidence="1" id="KW-0812">Transmembrane</keyword>
<dbReference type="EMBL" id="JANSKA010000003">
    <property type="protein sequence ID" value="MCR9036271.1"/>
    <property type="molecule type" value="Genomic_DNA"/>
</dbReference>
<dbReference type="Proteomes" id="UP001204320">
    <property type="component" value="Unassembled WGS sequence"/>
</dbReference>
<dbReference type="SUPFAM" id="SSF55874">
    <property type="entry name" value="ATPase domain of HSP90 chaperone/DNA topoisomerase II/histidine kinase"/>
    <property type="match status" value="1"/>
</dbReference>
<feature type="domain" description="Sensor histidine kinase NatK-like C-terminal" evidence="2">
    <location>
        <begin position="166"/>
        <end position="271"/>
    </location>
</feature>
<keyword evidence="3" id="KW-0547">Nucleotide-binding</keyword>
<sequence>MLFMVLVVIFAVIGLDVCIKSSYAYGIDFATFVTLRVVHALVCAFVLFAEYQMLYKTRLKTEMAESEQLLHDERRQYHLSKETIESINVKCHDIRHQIRHMADGLGTVVVDPLIFDDIAREVRVYDSTVSTGNDALDVILSEKSLMCERRGISLSCMADGSSVAFMQPTDIYSLFGNALENAIEAVSAVPNSEKRRISLVLRADMGMVSLHVENYFVGKLEFVDGLPKSSKGDDFNHGFGVRSMERTAQRYGGTLVASARDNLFLLDVVMPLPESTGAK</sequence>
<dbReference type="InterPro" id="IPR036890">
    <property type="entry name" value="HATPase_C_sf"/>
</dbReference>